<proteinExistence type="predicted"/>
<feature type="transmembrane region" description="Helical" evidence="1">
    <location>
        <begin position="122"/>
        <end position="145"/>
    </location>
</feature>
<name>A0A371K0N7_9GAMM</name>
<dbReference type="Proteomes" id="UP000264492">
    <property type="component" value="Unassembled WGS sequence"/>
</dbReference>
<sequence length="172" mass="18731">MPLKAIADDLAQSRRRFVQRIHRMRSIGLGLGMLCVGSGLYPTQPAPALWALLAFNGLVWPHLAYWLARRSDNPSRTEFRNLTLDSAMGGVWIALMQFNLLPSALLAVMLTMDKLSVGGSKFASRALLWMMGSCLIVSALNGFAFSPHTSQFAILGSLPLLIAYPLSIGIAT</sequence>
<evidence type="ECO:0000256" key="1">
    <source>
        <dbReference type="SAM" id="Phobius"/>
    </source>
</evidence>
<feature type="transmembrane region" description="Helical" evidence="1">
    <location>
        <begin position="89"/>
        <end position="110"/>
    </location>
</feature>
<dbReference type="EMBL" id="QTSU01000002">
    <property type="protein sequence ID" value="RDZ27407.1"/>
    <property type="molecule type" value="Genomic_DNA"/>
</dbReference>
<evidence type="ECO:0000313" key="4">
    <source>
        <dbReference type="Proteomes" id="UP000264492"/>
    </source>
</evidence>
<keyword evidence="1" id="KW-1133">Transmembrane helix</keyword>
<feature type="transmembrane region" description="Helical" evidence="1">
    <location>
        <begin position="24"/>
        <end position="42"/>
    </location>
</feature>
<reference evidence="3 4" key="1">
    <citation type="submission" date="2018-08" db="EMBL/GenBank/DDBJ databases">
        <title>Lysobacter sp. zong2l5, whole genome shotgun sequence.</title>
        <authorList>
            <person name="Zhang X."/>
            <person name="Feng G."/>
            <person name="Zhu H."/>
        </authorList>
    </citation>
    <scope>NUCLEOTIDE SEQUENCE [LARGE SCALE GENOMIC DNA]</scope>
    <source>
        <strain evidence="4">zong2l5</strain>
    </source>
</reference>
<dbReference type="AlphaFoldDB" id="A0A371K0N7"/>
<evidence type="ECO:0000313" key="3">
    <source>
        <dbReference type="EMBL" id="RDZ27407.1"/>
    </source>
</evidence>
<organism evidence="3 4">
    <name type="scientific">Lysobacter silvisoli</name>
    <dbReference type="NCBI Taxonomy" id="2293254"/>
    <lineage>
        <taxon>Bacteria</taxon>
        <taxon>Pseudomonadati</taxon>
        <taxon>Pseudomonadota</taxon>
        <taxon>Gammaproteobacteria</taxon>
        <taxon>Lysobacterales</taxon>
        <taxon>Lysobacteraceae</taxon>
        <taxon>Lysobacter</taxon>
    </lineage>
</organism>
<comment type="caution">
    <text evidence="3">The sequence shown here is derived from an EMBL/GenBank/DDBJ whole genome shotgun (WGS) entry which is preliminary data.</text>
</comment>
<protein>
    <recommendedName>
        <fullName evidence="2">MASE2 domain-containing protein</fullName>
    </recommendedName>
</protein>
<feature type="domain" description="MASE2" evidence="2">
    <location>
        <begin position="20"/>
        <end position="106"/>
    </location>
</feature>
<keyword evidence="1" id="KW-0812">Transmembrane</keyword>
<keyword evidence="1" id="KW-0472">Membrane</keyword>
<accession>A0A371K0N7</accession>
<feature type="transmembrane region" description="Helical" evidence="1">
    <location>
        <begin position="152"/>
        <end position="171"/>
    </location>
</feature>
<keyword evidence="4" id="KW-1185">Reference proteome</keyword>
<evidence type="ECO:0000259" key="2">
    <source>
        <dbReference type="Pfam" id="PF05230"/>
    </source>
</evidence>
<dbReference type="InterPro" id="IPR007894">
    <property type="entry name" value="MASE2"/>
</dbReference>
<gene>
    <name evidence="3" type="ORF">DX914_14350</name>
</gene>
<feature type="transmembrane region" description="Helical" evidence="1">
    <location>
        <begin position="48"/>
        <end position="68"/>
    </location>
</feature>
<dbReference type="OrthoDB" id="9803824at2"/>
<dbReference type="Pfam" id="PF05230">
    <property type="entry name" value="MASE2"/>
    <property type="match status" value="1"/>
</dbReference>
<dbReference type="RefSeq" id="WP_115859830.1">
    <property type="nucleotide sequence ID" value="NZ_QTSU01000002.1"/>
</dbReference>